<evidence type="ECO:0000313" key="3">
    <source>
        <dbReference type="Proteomes" id="UP001629244"/>
    </source>
</evidence>
<keyword evidence="1" id="KW-0812">Transmembrane</keyword>
<evidence type="ECO:0000313" key="2">
    <source>
        <dbReference type="EMBL" id="MFL9840336.1"/>
    </source>
</evidence>
<name>A0ABW8YJ83_9SPHN</name>
<protein>
    <recommendedName>
        <fullName evidence="4">Glycerophosphoryl diester phosphodiesterase membrane domain-containing protein</fullName>
    </recommendedName>
</protein>
<organism evidence="2 3">
    <name type="scientific">Sphingomonas plantiphila</name>
    <dbReference type="NCBI Taxonomy" id="3163295"/>
    <lineage>
        <taxon>Bacteria</taxon>
        <taxon>Pseudomonadati</taxon>
        <taxon>Pseudomonadota</taxon>
        <taxon>Alphaproteobacteria</taxon>
        <taxon>Sphingomonadales</taxon>
        <taxon>Sphingomonadaceae</taxon>
        <taxon>Sphingomonas</taxon>
    </lineage>
</organism>
<feature type="transmembrane region" description="Helical" evidence="1">
    <location>
        <begin position="250"/>
        <end position="271"/>
    </location>
</feature>
<keyword evidence="3" id="KW-1185">Reference proteome</keyword>
<accession>A0ABW8YJ83</accession>
<feature type="transmembrane region" description="Helical" evidence="1">
    <location>
        <begin position="21"/>
        <end position="44"/>
    </location>
</feature>
<dbReference type="Proteomes" id="UP001629244">
    <property type="component" value="Unassembled WGS sequence"/>
</dbReference>
<keyword evidence="1" id="KW-0472">Membrane</keyword>
<dbReference type="EMBL" id="JBELQC010000001">
    <property type="protein sequence ID" value="MFL9840336.1"/>
    <property type="molecule type" value="Genomic_DNA"/>
</dbReference>
<evidence type="ECO:0008006" key="4">
    <source>
        <dbReference type="Google" id="ProtNLM"/>
    </source>
</evidence>
<gene>
    <name evidence="2" type="ORF">ABS767_05120</name>
</gene>
<evidence type="ECO:0000256" key="1">
    <source>
        <dbReference type="SAM" id="Phobius"/>
    </source>
</evidence>
<comment type="caution">
    <text evidence="2">The sequence shown here is derived from an EMBL/GenBank/DDBJ whole genome shotgun (WGS) entry which is preliminary data.</text>
</comment>
<reference evidence="2 3" key="1">
    <citation type="submission" date="2024-06" db="EMBL/GenBank/DDBJ databases">
        <authorList>
            <person name="Kaempfer P."/>
            <person name="Viver T."/>
        </authorList>
    </citation>
    <scope>NUCLEOTIDE SEQUENCE [LARGE SCALE GENOMIC DNA]</scope>
    <source>
        <strain evidence="2 3">ST-64</strain>
    </source>
</reference>
<keyword evidence="1" id="KW-1133">Transmembrane helix</keyword>
<sequence>MSVGRILEGAFGLIRERFAAVAVWTGIYLVGNLVILLATQQALAAATDSTVAGDPGAIGALAPVYALNLVLALVGLVLYTAAMRAVLRPEAGRMAYLRLGMDELRQLALLILFALIAVILWTIMGFGFGLLSVGVAVGTQSPLFSGLVMFVMGLLVLAVIVFLTIRFSLAFPLTLHRRQFVIGEAWTLSRGHFWTLFGAAFVISVIGLVLVLLVSSFALGSYFSDLMAAAGDPAATEVVAQAQMETAGQFSVMMVVQSIGGALVAGIWVALSGGSIATAARLLVDNEFEDAEDIFG</sequence>
<proteinExistence type="predicted"/>
<feature type="transmembrane region" description="Helical" evidence="1">
    <location>
        <begin position="193"/>
        <end position="219"/>
    </location>
</feature>
<feature type="transmembrane region" description="Helical" evidence="1">
    <location>
        <begin position="64"/>
        <end position="87"/>
    </location>
</feature>
<feature type="transmembrane region" description="Helical" evidence="1">
    <location>
        <begin position="107"/>
        <end position="131"/>
    </location>
</feature>
<feature type="transmembrane region" description="Helical" evidence="1">
    <location>
        <begin position="143"/>
        <end position="173"/>
    </location>
</feature>